<dbReference type="Gene3D" id="3.40.50.720">
    <property type="entry name" value="NAD(P)-binding Rossmann-like Domain"/>
    <property type="match status" value="1"/>
</dbReference>
<reference evidence="3" key="1">
    <citation type="journal article" date="2019" name="Int. J. Syst. Evol. Microbiol.">
        <title>The Global Catalogue of Microorganisms (GCM) 10K type strain sequencing project: providing services to taxonomists for standard genome sequencing and annotation.</title>
        <authorList>
            <consortium name="The Broad Institute Genomics Platform"/>
            <consortium name="The Broad Institute Genome Sequencing Center for Infectious Disease"/>
            <person name="Wu L."/>
            <person name="Ma J."/>
        </authorList>
    </citation>
    <scope>NUCLEOTIDE SEQUENCE [LARGE SCALE GENOMIC DNA]</scope>
    <source>
        <strain evidence="3">IBRC-M 10987</strain>
    </source>
</reference>
<dbReference type="InterPro" id="IPR036291">
    <property type="entry name" value="NAD(P)-bd_dom_sf"/>
</dbReference>
<sequence>MGNEGIRVVLINGAGCEVGKAAALHFAQAGDLVLLCDQESEVLQEITNEIFRQGLQSDVYFTNVTEPLEVSAMVQQIIGDYGKVDVLINNTTNHVRKAEKERAFEYYEQFFEDLVRSVSLVTAAVLPAMRERQYGRIVHVMPGVIHVGENGFPSYAVAQSNLHQMTLVASEREKEHGILINLLNPGAIRTELNPFYGEEPDSILPMLGRLAALPPDGVSGRLHNVNIMDHRGQIYLDNLFDEDEVAYMGTEAGEDVEGLVQP</sequence>
<organism evidence="2 3">
    <name type="scientific">Paenibacillus xanthanilyticus</name>
    <dbReference type="NCBI Taxonomy" id="1783531"/>
    <lineage>
        <taxon>Bacteria</taxon>
        <taxon>Bacillati</taxon>
        <taxon>Bacillota</taxon>
        <taxon>Bacilli</taxon>
        <taxon>Bacillales</taxon>
        <taxon>Paenibacillaceae</taxon>
        <taxon>Paenibacillus</taxon>
    </lineage>
</organism>
<gene>
    <name evidence="2" type="ORF">ACFOZ8_27400</name>
</gene>
<dbReference type="Proteomes" id="UP001595715">
    <property type="component" value="Unassembled WGS sequence"/>
</dbReference>
<dbReference type="RefSeq" id="WP_377721922.1">
    <property type="nucleotide sequence ID" value="NZ_JBHSAM010000034.1"/>
</dbReference>
<dbReference type="InterPro" id="IPR002347">
    <property type="entry name" value="SDR_fam"/>
</dbReference>
<dbReference type="InterPro" id="IPR050259">
    <property type="entry name" value="SDR"/>
</dbReference>
<dbReference type="Pfam" id="PF00106">
    <property type="entry name" value="adh_short"/>
    <property type="match status" value="1"/>
</dbReference>
<dbReference type="PRINTS" id="PR00081">
    <property type="entry name" value="GDHRDH"/>
</dbReference>
<accession>A0ABV8KBD9</accession>
<proteinExistence type="inferred from homology"/>
<dbReference type="PANTHER" id="PTHR42879:SF2">
    <property type="entry name" value="3-OXOACYL-[ACYL-CARRIER-PROTEIN] REDUCTASE FABG"/>
    <property type="match status" value="1"/>
</dbReference>
<dbReference type="CDD" id="cd05233">
    <property type="entry name" value="SDR_c"/>
    <property type="match status" value="1"/>
</dbReference>
<comment type="similarity">
    <text evidence="1">Belongs to the short-chain dehydrogenases/reductases (SDR) family.</text>
</comment>
<dbReference type="PANTHER" id="PTHR42879">
    <property type="entry name" value="3-OXOACYL-(ACYL-CARRIER-PROTEIN) REDUCTASE"/>
    <property type="match status" value="1"/>
</dbReference>
<evidence type="ECO:0000313" key="3">
    <source>
        <dbReference type="Proteomes" id="UP001595715"/>
    </source>
</evidence>
<keyword evidence="3" id="KW-1185">Reference proteome</keyword>
<dbReference type="SUPFAM" id="SSF51735">
    <property type="entry name" value="NAD(P)-binding Rossmann-fold domains"/>
    <property type="match status" value="1"/>
</dbReference>
<protein>
    <submittedName>
        <fullName evidence="2">SDR family NAD(P)-dependent oxidoreductase</fullName>
    </submittedName>
</protein>
<evidence type="ECO:0000256" key="1">
    <source>
        <dbReference type="ARBA" id="ARBA00006484"/>
    </source>
</evidence>
<evidence type="ECO:0000313" key="2">
    <source>
        <dbReference type="EMBL" id="MFC4103354.1"/>
    </source>
</evidence>
<name>A0ABV8KBD9_9BACL</name>
<comment type="caution">
    <text evidence="2">The sequence shown here is derived from an EMBL/GenBank/DDBJ whole genome shotgun (WGS) entry which is preliminary data.</text>
</comment>
<dbReference type="EMBL" id="JBHSAM010000034">
    <property type="protein sequence ID" value="MFC4103354.1"/>
    <property type="molecule type" value="Genomic_DNA"/>
</dbReference>